<dbReference type="EMBL" id="WNKW01000014">
    <property type="protein sequence ID" value="MTW35494.1"/>
    <property type="molecule type" value="Genomic_DNA"/>
</dbReference>
<dbReference type="RefSeq" id="WP_155436833.1">
    <property type="nucleotide sequence ID" value="NZ_JBHLXK010000011.1"/>
</dbReference>
<dbReference type="Proteomes" id="UP000735592">
    <property type="component" value="Unassembled WGS sequence"/>
</dbReference>
<protein>
    <submittedName>
        <fullName evidence="1">Plasmid stability protein StbB</fullName>
    </submittedName>
</protein>
<comment type="caution">
    <text evidence="1">The sequence shown here is derived from an EMBL/GenBank/DDBJ whole genome shotgun (WGS) entry which is preliminary data.</text>
</comment>
<keyword evidence="2" id="KW-1185">Reference proteome</keyword>
<accession>A0ABW9SVB1</accession>
<evidence type="ECO:0000313" key="1">
    <source>
        <dbReference type="EMBL" id="MTW35494.1"/>
    </source>
</evidence>
<evidence type="ECO:0000313" key="2">
    <source>
        <dbReference type="Proteomes" id="UP000735592"/>
    </source>
</evidence>
<gene>
    <name evidence="1" type="ORF">GM655_22120</name>
</gene>
<sequence>MKVVICSLAGSVGKTTIAAHMLCPRMPKARVSAVDTANVTVKDFGIDCDVYSGEQFSKLYKELLRQPNALIDVGGSKEGKEFLAGMDWMEGHDEIDAFIIPSLSDDKAQKGAFKTIELLLAQGVAKEKIKVIFNGVNKDTEEEFDYLLGALTVTGIPYSLEATIFQHEIFKLLSTLNISLEKILTDKTDYKARFVALPENAPEDELARLSNFVLAQKYAPRVSRDLNKAFDALFPNLAAPALDAKPESKRASAKA</sequence>
<name>A0ABW9SVB1_9BURK</name>
<dbReference type="SUPFAM" id="SSF52540">
    <property type="entry name" value="P-loop containing nucleoside triphosphate hydrolases"/>
    <property type="match status" value="1"/>
</dbReference>
<proteinExistence type="predicted"/>
<organism evidence="1 2">
    <name type="scientific">Pseudoduganella danionis</name>
    <dbReference type="NCBI Taxonomy" id="1890295"/>
    <lineage>
        <taxon>Bacteria</taxon>
        <taxon>Pseudomonadati</taxon>
        <taxon>Pseudomonadota</taxon>
        <taxon>Betaproteobacteria</taxon>
        <taxon>Burkholderiales</taxon>
        <taxon>Oxalobacteraceae</taxon>
        <taxon>Telluria group</taxon>
        <taxon>Pseudoduganella</taxon>
    </lineage>
</organism>
<reference evidence="1 2" key="1">
    <citation type="submission" date="2019-11" db="EMBL/GenBank/DDBJ databases">
        <title>Type strains purchased from KCTC, JCM and DSMZ.</title>
        <authorList>
            <person name="Lu H."/>
        </authorList>
    </citation>
    <scope>NUCLEOTIDE SEQUENCE [LARGE SCALE GENOMIC DNA]</scope>
    <source>
        <strain evidence="1 2">DSM 103461</strain>
    </source>
</reference>
<dbReference type="InterPro" id="IPR027417">
    <property type="entry name" value="P-loop_NTPase"/>
</dbReference>